<keyword evidence="1" id="KW-0210">Decarboxylase</keyword>
<organism evidence="6">
    <name type="scientific">Staphylothermus marinus</name>
    <dbReference type="NCBI Taxonomy" id="2280"/>
    <lineage>
        <taxon>Archaea</taxon>
        <taxon>Thermoproteota</taxon>
        <taxon>Thermoprotei</taxon>
        <taxon>Desulfurococcales</taxon>
        <taxon>Desulfurococcaceae</taxon>
        <taxon>Staphylothermus</taxon>
    </lineage>
</organism>
<dbReference type="PANTHER" id="PTHR14359">
    <property type="entry name" value="HOMO-OLIGOMERIC FLAVIN CONTAINING CYS DECARBOXYLASE FAMILY"/>
    <property type="match status" value="1"/>
</dbReference>
<dbReference type="InterPro" id="IPR035929">
    <property type="entry name" value="CoaB-like_sf"/>
</dbReference>
<dbReference type="InterPro" id="IPR036551">
    <property type="entry name" value="Flavin_trans-like"/>
</dbReference>
<dbReference type="NCBIfam" id="TIGR00521">
    <property type="entry name" value="coaBC_dfp"/>
    <property type="match status" value="1"/>
</dbReference>
<dbReference type="EC" id="6.3.2.5" evidence="6"/>
<gene>
    <name evidence="6" type="primary">coaBC</name>
    <name evidence="5" type="ORF">ENU09_02375</name>
    <name evidence="6" type="ORF">ENU20_03695</name>
</gene>
<dbReference type="GO" id="GO:0004633">
    <property type="term" value="F:phosphopantothenoylcysteine decarboxylase activity"/>
    <property type="evidence" value="ECO:0007669"/>
    <property type="project" value="UniProtKB-EC"/>
</dbReference>
<dbReference type="GO" id="GO:0010181">
    <property type="term" value="F:FMN binding"/>
    <property type="evidence" value="ECO:0007669"/>
    <property type="project" value="InterPro"/>
</dbReference>
<evidence type="ECO:0000313" key="6">
    <source>
        <dbReference type="EMBL" id="HGQ74161.1"/>
    </source>
</evidence>
<reference evidence="6" key="1">
    <citation type="journal article" date="2020" name="mSystems">
        <title>Genome- and Community-Level Interaction Insights into Carbon Utilization and Element Cycling Functions of Hydrothermarchaeota in Hydrothermal Sediment.</title>
        <authorList>
            <person name="Zhou Z."/>
            <person name="Liu Y."/>
            <person name="Xu W."/>
            <person name="Pan J."/>
            <person name="Luo Z.H."/>
            <person name="Li M."/>
        </authorList>
    </citation>
    <scope>NUCLEOTIDE SEQUENCE [LARGE SCALE GENOMIC DNA]</scope>
    <source>
        <strain evidence="5">SpSt-638</strain>
        <strain evidence="6">SpSt-648</strain>
    </source>
</reference>
<dbReference type="GO" id="GO:0015937">
    <property type="term" value="P:coenzyme A biosynthetic process"/>
    <property type="evidence" value="ECO:0007669"/>
    <property type="project" value="InterPro"/>
</dbReference>
<dbReference type="SUPFAM" id="SSF52507">
    <property type="entry name" value="Homo-oligomeric flavin-containing Cys decarboxylases, HFCD"/>
    <property type="match status" value="1"/>
</dbReference>
<dbReference type="PANTHER" id="PTHR14359:SF6">
    <property type="entry name" value="PHOSPHOPANTOTHENOYLCYSTEINE DECARBOXYLASE"/>
    <property type="match status" value="1"/>
</dbReference>
<keyword evidence="6" id="KW-0436">Ligase</keyword>
<dbReference type="Gene3D" id="3.40.50.1950">
    <property type="entry name" value="Flavin prenyltransferase-like"/>
    <property type="match status" value="1"/>
</dbReference>
<dbReference type="GO" id="GO:0015941">
    <property type="term" value="P:pantothenate catabolic process"/>
    <property type="evidence" value="ECO:0007669"/>
    <property type="project" value="InterPro"/>
</dbReference>
<dbReference type="EMBL" id="DTBE01000062">
    <property type="protein sequence ID" value="HGQ59547.1"/>
    <property type="molecule type" value="Genomic_DNA"/>
</dbReference>
<dbReference type="Gene3D" id="3.40.50.10300">
    <property type="entry name" value="CoaB-like"/>
    <property type="match status" value="1"/>
</dbReference>
<dbReference type="InterPro" id="IPR007085">
    <property type="entry name" value="DNA/pantothenate-metab_flavo_C"/>
</dbReference>
<dbReference type="EC" id="4.1.1.36" evidence="6"/>
<evidence type="ECO:0000256" key="1">
    <source>
        <dbReference type="ARBA" id="ARBA00022793"/>
    </source>
</evidence>
<dbReference type="Pfam" id="PF02441">
    <property type="entry name" value="Flavoprotein"/>
    <property type="match status" value="1"/>
</dbReference>
<sequence>MVIVKAKRWNIVVFGETLVYRDYLPLLGKKIVVGLTAGAAIYRSMDLIRMLRRMGAEVRVVMTRESTKLIGTELVKWAAGSQPYVETTGWVEHVELAKWCDTTVIAPATLKTMVKIANGYTDELLPLLATVSLGYGKRVIVVPAMNIGLYRSPQYVNTADKLEKQGVVVIPPLIEEDKAKYPPLEDLAYCIEVITSRGVDLKGRRFLITSGATREYIDPVRVITNPSSGLMGRLLALESACRGGVVDYIRGFVTVKTPYLVREYIGLTNSELANWIERLTDQYLYDAVILAAAPVDFTVLSKSSRKIESRATETLTITLKPGIKVAKYVSKKNKPLVKVIFAAETTDNYEELVEKARVKIIDYEASFCIAHRLSSEAGFTSEYLDACYVDLSDSVCYGKVRKEFIARMIIDRISTMLSRNFAH</sequence>
<dbReference type="EMBL" id="DTBP01000024">
    <property type="protein sequence ID" value="HGQ74161.1"/>
    <property type="molecule type" value="Genomic_DNA"/>
</dbReference>
<evidence type="ECO:0000259" key="4">
    <source>
        <dbReference type="Pfam" id="PF04127"/>
    </source>
</evidence>
<name>A0A7C4JMP4_STAMA</name>
<dbReference type="SUPFAM" id="SSF102645">
    <property type="entry name" value="CoaB-like"/>
    <property type="match status" value="1"/>
</dbReference>
<keyword evidence="2 6" id="KW-0456">Lyase</keyword>
<dbReference type="InterPro" id="IPR005252">
    <property type="entry name" value="CoaBC"/>
</dbReference>
<comment type="caution">
    <text evidence="6">The sequence shown here is derived from an EMBL/GenBank/DDBJ whole genome shotgun (WGS) entry which is preliminary data.</text>
</comment>
<dbReference type="InterPro" id="IPR003382">
    <property type="entry name" value="Flavoprotein"/>
</dbReference>
<feature type="domain" description="Flavoprotein" evidence="3">
    <location>
        <begin position="29"/>
        <end position="162"/>
    </location>
</feature>
<dbReference type="Pfam" id="PF04127">
    <property type="entry name" value="DFP"/>
    <property type="match status" value="1"/>
</dbReference>
<accession>A0A7C4JMP4</accession>
<proteinExistence type="predicted"/>
<feature type="domain" description="DNA/pantothenate metabolism flavoprotein C-terminal" evidence="4">
    <location>
        <begin position="201"/>
        <end position="415"/>
    </location>
</feature>
<evidence type="ECO:0000259" key="3">
    <source>
        <dbReference type="Pfam" id="PF02441"/>
    </source>
</evidence>
<dbReference type="AlphaFoldDB" id="A0A7C4JMP4"/>
<dbReference type="GO" id="GO:0071513">
    <property type="term" value="C:phosphopantothenoylcysteine decarboxylase complex"/>
    <property type="evidence" value="ECO:0007669"/>
    <property type="project" value="TreeGrafter"/>
</dbReference>
<evidence type="ECO:0000313" key="5">
    <source>
        <dbReference type="EMBL" id="HGQ59547.1"/>
    </source>
</evidence>
<dbReference type="GO" id="GO:0004632">
    <property type="term" value="F:phosphopantothenate--cysteine ligase activity"/>
    <property type="evidence" value="ECO:0007669"/>
    <property type="project" value="UniProtKB-EC"/>
</dbReference>
<evidence type="ECO:0000256" key="2">
    <source>
        <dbReference type="ARBA" id="ARBA00023239"/>
    </source>
</evidence>
<protein>
    <submittedName>
        <fullName evidence="6">Bifunctional phosphopantothenoylcysteine decarboxylase/phosphopantothenate--cysteine ligase CoaBC</fullName>
        <ecNumber evidence="6">4.1.1.36</ecNumber>
        <ecNumber evidence="6">6.3.2.5</ecNumber>
    </submittedName>
</protein>